<dbReference type="EMBL" id="CAJHJT010000034">
    <property type="protein sequence ID" value="CAD7003626.1"/>
    <property type="molecule type" value="Genomic_DNA"/>
</dbReference>
<dbReference type="Gene3D" id="2.60.220.30">
    <property type="match status" value="1"/>
</dbReference>
<sequence length="1395" mass="156503">MLGASNYLGGPSRAQWEDVTGSTPLTFVNDCVSFTTTVSARFWLMDCRNISEATKMATELYKEVIHVPFMAKFVVFAKKVEPYEARLRVFCMTDDREDKTLEKQELFTEVAKSRDVEVLEGKPQFIEMAGNLVPVTKSGDQLQLPFKAFRENRLPFTVRVKDQHADIVGRTLFMKEPKVAKGEPPQHPICILNIVLPEIVIPDTTTEFSDKITTAYRSSLYSLSKHQNDHYIGDIRIVDLSNLLGKDWIQLASEIGISTEEIDEIINQNTDSIARQAQSMIRLYKDKPNYDIHALEAALKNIGRDDIMKKCKSGRLSHSRDFDETDIMKNSESVEELVRQESKRIQQIHDHEEVKYSAEEKDVEESESDEEITKRTVAERREKIVKRLSIERQIPASTQKKEISREISEIKRKSLIEDKKAIHESEIMMQLPTDNIVKSTVAPDQVMKMKMGKMDSAEISKSDFDKELTHKLKTSGRSSEEEDSTPDSKDDENTKIVKDISAVEKSKKTQYSPITTEQDATKQLTEDFLNAEKQTQLPVDVTISEKFVEEVKEKEMKISEAVEKSSQKVEKIISVFESGKQEEDVQTDKDSTSSKTSVTTETIQTISDEKAKGSSIEEKIADFEARGVTYDMKSVIPKELKKHEDSQVEELEKEHYEPIKPFDETLTEDFLITEQNTELSLVTKSTKVATDIDQVIKDTTNITTTTAPVAEKRTSLVEKTPEPKARSTIFIGEEESADAKTKSTEIIKEIGEQIEKEGATTSTETRKITEDFLTMEQQSQEERRKTVSELATCTADLMETTAEIFETTTDLEQATKGVEDSKTHLKAASKEWIETRQTDISMLTSDLTVTAKKLEDEISTELSAKVIETKEIARETKAETVEKAESKIGDTMKELLESKELVSKISSPKEKSDGMEFVTTESEQKVFSIQPTLPLQSVEINKLTQDFLAMEQQTQLPYTMEPKAKEVEPYELLKSATHTIVPSVQSSKVVPDVSADFIDRQQEKLLGDFEEHATDVVSKEVEPHVVVQTTEAKNVMSDLIKTTSVIMATVPKVGTEEAVKSLEQSLADIQTKDKDTSSTTTTTQQTKHETPSDTTQIDFEPEIIIDEKTTTLKISSAATDTVKEESIKLVESIKKLEETIKVVDKSQADGIELAAPISDTDKVSATGIRKLTEDFLTIEQTTQFSTSTKPIKETIVTDTFGKTATLPIHEKPEEQTESVSTIGLSEEINKIVSEAATKIDAIKMTDSFLAAEQQQRTQFPIVTKSPTTNIQTVTETVQKFGDDLAAPAPIEPRKSITLTDAEFCKSVEETITKKMSAGQIEISDELKTIASDIPHSQTPPPTPIETKTDRQRAEESPPRETAVGNDNLIDTVITLHKTTESTFERVSGISKIGKR</sequence>
<comment type="caution">
    <text evidence="7">The sequence shown here is derived from an EMBL/GenBank/DDBJ whole genome shotgun (WGS) entry which is preliminary data.</text>
</comment>
<accession>A0A811V185</accession>
<feature type="region of interest" description="Disordered" evidence="5">
    <location>
        <begin position="1069"/>
        <end position="1094"/>
    </location>
</feature>
<feature type="region of interest" description="Disordered" evidence="5">
    <location>
        <begin position="579"/>
        <end position="601"/>
    </location>
</feature>
<keyword evidence="8" id="KW-1185">Reference proteome</keyword>
<keyword evidence="4" id="KW-0472">Membrane</keyword>
<name>A0A811V185_CERCA</name>
<feature type="region of interest" description="Disordered" evidence="5">
    <location>
        <begin position="453"/>
        <end position="499"/>
    </location>
</feature>
<feature type="compositionally biased region" description="Basic and acidic residues" evidence="5">
    <location>
        <begin position="1346"/>
        <end position="1358"/>
    </location>
</feature>
<dbReference type="InterPro" id="IPR051165">
    <property type="entry name" value="Multifunctional_ANK_Repeat"/>
</dbReference>
<dbReference type="FunFam" id="2.60.40.2660:FF:000001">
    <property type="entry name" value="Ankyrin-3 isoform 2"/>
    <property type="match status" value="1"/>
</dbReference>
<dbReference type="InterPro" id="IPR000488">
    <property type="entry name" value="Death_dom"/>
</dbReference>
<feature type="compositionally biased region" description="Basic and acidic residues" evidence="5">
    <location>
        <begin position="579"/>
        <end position="592"/>
    </location>
</feature>
<dbReference type="GO" id="GO:0016020">
    <property type="term" value="C:membrane"/>
    <property type="evidence" value="ECO:0007669"/>
    <property type="project" value="UniProtKB-SubCell"/>
</dbReference>
<organism evidence="7 8">
    <name type="scientific">Ceratitis capitata</name>
    <name type="common">Mediterranean fruit fly</name>
    <name type="synonym">Tephritis capitata</name>
    <dbReference type="NCBI Taxonomy" id="7213"/>
    <lineage>
        <taxon>Eukaryota</taxon>
        <taxon>Metazoa</taxon>
        <taxon>Ecdysozoa</taxon>
        <taxon>Arthropoda</taxon>
        <taxon>Hexapoda</taxon>
        <taxon>Insecta</taxon>
        <taxon>Pterygota</taxon>
        <taxon>Neoptera</taxon>
        <taxon>Endopterygota</taxon>
        <taxon>Diptera</taxon>
        <taxon>Brachycera</taxon>
        <taxon>Muscomorpha</taxon>
        <taxon>Tephritoidea</taxon>
        <taxon>Tephritidae</taxon>
        <taxon>Ceratitis</taxon>
        <taxon>Ceratitis</taxon>
    </lineage>
</organism>
<feature type="compositionally biased region" description="Basic and acidic residues" evidence="5">
    <location>
        <begin position="453"/>
        <end position="470"/>
    </location>
</feature>
<dbReference type="OrthoDB" id="20872at2759"/>
<evidence type="ECO:0000256" key="3">
    <source>
        <dbReference type="ARBA" id="ARBA00023043"/>
    </source>
</evidence>
<dbReference type="PROSITE" id="PS50017">
    <property type="entry name" value="DEATH_DOMAIN"/>
    <property type="match status" value="1"/>
</dbReference>
<dbReference type="Pfam" id="PF00531">
    <property type="entry name" value="Death"/>
    <property type="match status" value="1"/>
</dbReference>
<evidence type="ECO:0000259" key="6">
    <source>
        <dbReference type="PROSITE" id="PS50017"/>
    </source>
</evidence>
<dbReference type="InterPro" id="IPR040745">
    <property type="entry name" value="Ankyrin_UPA"/>
</dbReference>
<comment type="subcellular location">
    <subcellularLocation>
        <location evidence="1">Membrane</location>
    </subcellularLocation>
</comment>
<evidence type="ECO:0000256" key="1">
    <source>
        <dbReference type="ARBA" id="ARBA00004370"/>
    </source>
</evidence>
<feature type="domain" description="Death" evidence="6">
    <location>
        <begin position="233"/>
        <end position="315"/>
    </location>
</feature>
<evidence type="ECO:0000256" key="2">
    <source>
        <dbReference type="ARBA" id="ARBA00022737"/>
    </source>
</evidence>
<protein>
    <submittedName>
        <fullName evidence="7">(Mediterranean fruit fly) hypothetical protein</fullName>
    </submittedName>
</protein>
<dbReference type="Gene3D" id="1.10.533.10">
    <property type="entry name" value="Death Domain, Fas"/>
    <property type="match status" value="1"/>
</dbReference>
<dbReference type="Gene3D" id="2.60.40.2660">
    <property type="match status" value="1"/>
</dbReference>
<dbReference type="InterPro" id="IPR011029">
    <property type="entry name" value="DEATH-like_dom_sf"/>
</dbReference>
<dbReference type="GO" id="GO:0007165">
    <property type="term" value="P:signal transduction"/>
    <property type="evidence" value="ECO:0007669"/>
    <property type="project" value="InterPro"/>
</dbReference>
<reference evidence="7" key="1">
    <citation type="submission" date="2020-11" db="EMBL/GenBank/DDBJ databases">
        <authorList>
            <person name="Whitehead M."/>
        </authorList>
    </citation>
    <scope>NUCLEOTIDE SEQUENCE</scope>
    <source>
        <strain evidence="7">EGII</strain>
    </source>
</reference>
<dbReference type="PANTHER" id="PTHR24123">
    <property type="entry name" value="ANKYRIN REPEAT-CONTAINING"/>
    <property type="match status" value="1"/>
</dbReference>
<gene>
    <name evidence="7" type="ORF">CCAP1982_LOCUS12065</name>
</gene>
<evidence type="ECO:0000256" key="4">
    <source>
        <dbReference type="ARBA" id="ARBA00023136"/>
    </source>
</evidence>
<dbReference type="SUPFAM" id="SSF47986">
    <property type="entry name" value="DEATH domain"/>
    <property type="match status" value="1"/>
</dbReference>
<keyword evidence="3" id="KW-0040">ANK repeat</keyword>
<feature type="region of interest" description="Disordered" evidence="5">
    <location>
        <begin position="1331"/>
        <end position="1367"/>
    </location>
</feature>
<dbReference type="Pfam" id="PF17809">
    <property type="entry name" value="UPA_2"/>
    <property type="match status" value="1"/>
</dbReference>
<evidence type="ECO:0000313" key="7">
    <source>
        <dbReference type="EMBL" id="CAD7003626.1"/>
    </source>
</evidence>
<dbReference type="PANTHER" id="PTHR24123:SF141">
    <property type="entry name" value="ANKYRIN 2, ISOFORM U"/>
    <property type="match status" value="1"/>
</dbReference>
<dbReference type="Proteomes" id="UP000606786">
    <property type="component" value="Unassembled WGS sequence"/>
</dbReference>
<keyword evidence="2" id="KW-0677">Repeat</keyword>
<proteinExistence type="predicted"/>
<dbReference type="CDD" id="cd08317">
    <property type="entry name" value="Death_ank"/>
    <property type="match status" value="1"/>
</dbReference>
<feature type="compositionally biased region" description="Basic and acidic residues" evidence="5">
    <location>
        <begin position="486"/>
        <end position="499"/>
    </location>
</feature>
<evidence type="ECO:0000313" key="8">
    <source>
        <dbReference type="Proteomes" id="UP000606786"/>
    </source>
</evidence>
<evidence type="ECO:0000256" key="5">
    <source>
        <dbReference type="SAM" id="MobiDB-lite"/>
    </source>
</evidence>